<dbReference type="Proteomes" id="UP001500571">
    <property type="component" value="Unassembled WGS sequence"/>
</dbReference>
<evidence type="ECO:0000256" key="1">
    <source>
        <dbReference type="SAM" id="MobiDB-lite"/>
    </source>
</evidence>
<keyword evidence="3" id="KW-1185">Reference proteome</keyword>
<reference evidence="2 3" key="1">
    <citation type="journal article" date="2019" name="Int. J. Syst. Evol. Microbiol.">
        <title>The Global Catalogue of Microorganisms (GCM) 10K type strain sequencing project: providing services to taxonomists for standard genome sequencing and annotation.</title>
        <authorList>
            <consortium name="The Broad Institute Genomics Platform"/>
            <consortium name="The Broad Institute Genome Sequencing Center for Infectious Disease"/>
            <person name="Wu L."/>
            <person name="Ma J."/>
        </authorList>
    </citation>
    <scope>NUCLEOTIDE SEQUENCE [LARGE SCALE GENOMIC DNA]</scope>
    <source>
        <strain evidence="2 3">JCM 15309</strain>
    </source>
</reference>
<dbReference type="RefSeq" id="WP_344047355.1">
    <property type="nucleotide sequence ID" value="NZ_BAAAPB010000004.1"/>
</dbReference>
<feature type="compositionally biased region" description="Acidic residues" evidence="1">
    <location>
        <begin position="1"/>
        <end position="12"/>
    </location>
</feature>
<protein>
    <submittedName>
        <fullName evidence="2">Uncharacterized protein</fullName>
    </submittedName>
</protein>
<sequence length="60" mass="6904">MTSQPEEFEPETTVDPADGIWEGDAVETLEAEETDERETFLDSERREELVDPDDEDEELS</sequence>
<feature type="compositionally biased region" description="Acidic residues" evidence="1">
    <location>
        <begin position="50"/>
        <end position="60"/>
    </location>
</feature>
<accession>A0ABN2RNI9</accession>
<feature type="region of interest" description="Disordered" evidence="1">
    <location>
        <begin position="1"/>
        <end position="60"/>
    </location>
</feature>
<evidence type="ECO:0000313" key="2">
    <source>
        <dbReference type="EMBL" id="GAA1972230.1"/>
    </source>
</evidence>
<evidence type="ECO:0000313" key="3">
    <source>
        <dbReference type="Proteomes" id="UP001500571"/>
    </source>
</evidence>
<organism evidence="2 3">
    <name type="scientific">Nocardioides panacihumi</name>
    <dbReference type="NCBI Taxonomy" id="400774"/>
    <lineage>
        <taxon>Bacteria</taxon>
        <taxon>Bacillati</taxon>
        <taxon>Actinomycetota</taxon>
        <taxon>Actinomycetes</taxon>
        <taxon>Propionibacteriales</taxon>
        <taxon>Nocardioidaceae</taxon>
        <taxon>Nocardioides</taxon>
    </lineage>
</organism>
<feature type="compositionally biased region" description="Basic and acidic residues" evidence="1">
    <location>
        <begin position="37"/>
        <end position="49"/>
    </location>
</feature>
<name>A0ABN2RNI9_9ACTN</name>
<comment type="caution">
    <text evidence="2">The sequence shown here is derived from an EMBL/GenBank/DDBJ whole genome shotgun (WGS) entry which is preliminary data.</text>
</comment>
<gene>
    <name evidence="2" type="ORF">GCM10009798_36730</name>
</gene>
<feature type="compositionally biased region" description="Acidic residues" evidence="1">
    <location>
        <begin position="24"/>
        <end position="36"/>
    </location>
</feature>
<dbReference type="EMBL" id="BAAAPB010000004">
    <property type="protein sequence ID" value="GAA1972230.1"/>
    <property type="molecule type" value="Genomic_DNA"/>
</dbReference>
<proteinExistence type="predicted"/>